<proteinExistence type="predicted"/>
<dbReference type="EMBL" id="BLXT01005315">
    <property type="protein sequence ID" value="GFO22074.1"/>
    <property type="molecule type" value="Genomic_DNA"/>
</dbReference>
<dbReference type="AlphaFoldDB" id="A0AAV4BTF5"/>
<dbReference type="Proteomes" id="UP000735302">
    <property type="component" value="Unassembled WGS sequence"/>
</dbReference>
<evidence type="ECO:0000313" key="1">
    <source>
        <dbReference type="EMBL" id="GFO22074.1"/>
    </source>
</evidence>
<organism evidence="1 2">
    <name type="scientific">Plakobranchus ocellatus</name>
    <dbReference type="NCBI Taxonomy" id="259542"/>
    <lineage>
        <taxon>Eukaryota</taxon>
        <taxon>Metazoa</taxon>
        <taxon>Spiralia</taxon>
        <taxon>Lophotrochozoa</taxon>
        <taxon>Mollusca</taxon>
        <taxon>Gastropoda</taxon>
        <taxon>Heterobranchia</taxon>
        <taxon>Euthyneura</taxon>
        <taxon>Panpulmonata</taxon>
        <taxon>Sacoglossa</taxon>
        <taxon>Placobranchoidea</taxon>
        <taxon>Plakobranchidae</taxon>
        <taxon>Plakobranchus</taxon>
    </lineage>
</organism>
<gene>
    <name evidence="1" type="ORF">PoB_004857900</name>
</gene>
<protein>
    <submittedName>
        <fullName evidence="1">Protein polyglycylase ttll10-like isoform x4</fullName>
    </submittedName>
</protein>
<sequence>MHGEQCEHSRPGAAAKLDKTNALNLLLRLVGSFLCAASAQQGDFSFPILLQAGTPVSGLETATEGSLQMSRRIRYKLPHRCPS</sequence>
<keyword evidence="2" id="KW-1185">Reference proteome</keyword>
<evidence type="ECO:0000313" key="2">
    <source>
        <dbReference type="Proteomes" id="UP000735302"/>
    </source>
</evidence>
<accession>A0AAV4BTF5</accession>
<name>A0AAV4BTF5_9GAST</name>
<reference evidence="1 2" key="1">
    <citation type="journal article" date="2021" name="Elife">
        <title>Chloroplast acquisition without the gene transfer in kleptoplastic sea slugs, Plakobranchus ocellatus.</title>
        <authorList>
            <person name="Maeda T."/>
            <person name="Takahashi S."/>
            <person name="Yoshida T."/>
            <person name="Shimamura S."/>
            <person name="Takaki Y."/>
            <person name="Nagai Y."/>
            <person name="Toyoda A."/>
            <person name="Suzuki Y."/>
            <person name="Arimoto A."/>
            <person name="Ishii H."/>
            <person name="Satoh N."/>
            <person name="Nishiyama T."/>
            <person name="Hasebe M."/>
            <person name="Maruyama T."/>
            <person name="Minagawa J."/>
            <person name="Obokata J."/>
            <person name="Shigenobu S."/>
        </authorList>
    </citation>
    <scope>NUCLEOTIDE SEQUENCE [LARGE SCALE GENOMIC DNA]</scope>
</reference>
<comment type="caution">
    <text evidence="1">The sequence shown here is derived from an EMBL/GenBank/DDBJ whole genome shotgun (WGS) entry which is preliminary data.</text>
</comment>